<evidence type="ECO:0000313" key="1">
    <source>
        <dbReference type="EMBL" id="KAI5667632.1"/>
    </source>
</evidence>
<organism evidence="1 2">
    <name type="scientific">Catharanthus roseus</name>
    <name type="common">Madagascar periwinkle</name>
    <name type="synonym">Vinca rosea</name>
    <dbReference type="NCBI Taxonomy" id="4058"/>
    <lineage>
        <taxon>Eukaryota</taxon>
        <taxon>Viridiplantae</taxon>
        <taxon>Streptophyta</taxon>
        <taxon>Embryophyta</taxon>
        <taxon>Tracheophyta</taxon>
        <taxon>Spermatophyta</taxon>
        <taxon>Magnoliopsida</taxon>
        <taxon>eudicotyledons</taxon>
        <taxon>Gunneridae</taxon>
        <taxon>Pentapetalae</taxon>
        <taxon>asterids</taxon>
        <taxon>lamiids</taxon>
        <taxon>Gentianales</taxon>
        <taxon>Apocynaceae</taxon>
        <taxon>Rauvolfioideae</taxon>
        <taxon>Vinceae</taxon>
        <taxon>Catharanthinae</taxon>
        <taxon>Catharanthus</taxon>
    </lineage>
</organism>
<gene>
    <name evidence="1" type="ORF">M9H77_17485</name>
</gene>
<name>A0ACC0B4T2_CATRO</name>
<reference evidence="2" key="1">
    <citation type="journal article" date="2023" name="Nat. Plants">
        <title>Single-cell RNA sequencing provides a high-resolution roadmap for understanding the multicellular compartmentation of specialized metabolism.</title>
        <authorList>
            <person name="Sun S."/>
            <person name="Shen X."/>
            <person name="Li Y."/>
            <person name="Li Y."/>
            <person name="Wang S."/>
            <person name="Li R."/>
            <person name="Zhang H."/>
            <person name="Shen G."/>
            <person name="Guo B."/>
            <person name="Wei J."/>
            <person name="Xu J."/>
            <person name="St-Pierre B."/>
            <person name="Chen S."/>
            <person name="Sun C."/>
        </authorList>
    </citation>
    <scope>NUCLEOTIDE SEQUENCE [LARGE SCALE GENOMIC DNA]</scope>
</reference>
<evidence type="ECO:0000313" key="2">
    <source>
        <dbReference type="Proteomes" id="UP001060085"/>
    </source>
</evidence>
<comment type="caution">
    <text evidence="1">The sequence shown here is derived from an EMBL/GenBank/DDBJ whole genome shotgun (WGS) entry which is preliminary data.</text>
</comment>
<sequence>MIIKDVQVKGVEIFIKQCRSIDPGATPVVEEDQRLPCRPQTTIHLRPYLRGGVWIHLWMFDTNTGLDLSILFDVGLLPSPPRLADSHVLRFHLSAATLKDSSLL</sequence>
<proteinExistence type="predicted"/>
<dbReference type="EMBL" id="CM044704">
    <property type="protein sequence ID" value="KAI5667632.1"/>
    <property type="molecule type" value="Genomic_DNA"/>
</dbReference>
<keyword evidence="2" id="KW-1185">Reference proteome</keyword>
<dbReference type="Proteomes" id="UP001060085">
    <property type="component" value="Linkage Group LG04"/>
</dbReference>
<accession>A0ACC0B4T2</accession>
<protein>
    <submittedName>
        <fullName evidence="1">Uncharacterized protein</fullName>
    </submittedName>
</protein>